<dbReference type="InterPro" id="IPR050216">
    <property type="entry name" value="LRR_domain-containing"/>
</dbReference>
<protein>
    <submittedName>
        <fullName evidence="6">Plant intracellular Ras-group-related LRR protein 3-like</fullName>
    </submittedName>
</protein>
<keyword evidence="3" id="KW-0175">Coiled coil</keyword>
<dbReference type="Proteomes" id="UP000515124">
    <property type="component" value="Unplaced"/>
</dbReference>
<proteinExistence type="inferred from homology"/>
<dbReference type="SMART" id="SM00364">
    <property type="entry name" value="LRR_BAC"/>
    <property type="match status" value="7"/>
</dbReference>
<accession>A0A6P5SA94</accession>
<organism evidence="5 6">
    <name type="scientific">Prunus avium</name>
    <name type="common">Cherry</name>
    <name type="synonym">Cerasus avium</name>
    <dbReference type="NCBI Taxonomy" id="42229"/>
    <lineage>
        <taxon>Eukaryota</taxon>
        <taxon>Viridiplantae</taxon>
        <taxon>Streptophyta</taxon>
        <taxon>Embryophyta</taxon>
        <taxon>Tracheophyta</taxon>
        <taxon>Spermatophyta</taxon>
        <taxon>Magnoliopsida</taxon>
        <taxon>eudicotyledons</taxon>
        <taxon>Gunneridae</taxon>
        <taxon>Pentapetalae</taxon>
        <taxon>rosids</taxon>
        <taxon>fabids</taxon>
        <taxon>Rosales</taxon>
        <taxon>Rosaceae</taxon>
        <taxon>Amygdaloideae</taxon>
        <taxon>Amygdaleae</taxon>
        <taxon>Prunus</taxon>
    </lineage>
</organism>
<dbReference type="InterPro" id="IPR032675">
    <property type="entry name" value="LRR_dom_sf"/>
</dbReference>
<dbReference type="SUPFAM" id="SSF52058">
    <property type="entry name" value="L domain-like"/>
    <property type="match status" value="1"/>
</dbReference>
<dbReference type="RefSeq" id="XP_021812794.1">
    <property type="nucleotide sequence ID" value="XM_021957102.1"/>
</dbReference>
<dbReference type="GO" id="GO:0005737">
    <property type="term" value="C:cytoplasm"/>
    <property type="evidence" value="ECO:0007669"/>
    <property type="project" value="TreeGrafter"/>
</dbReference>
<dbReference type="FunFam" id="3.80.10.10:FF:000610">
    <property type="entry name" value="Plant intracellular Ras-group-related LRR protein 9"/>
    <property type="match status" value="1"/>
</dbReference>
<keyword evidence="1" id="KW-0433">Leucine-rich repeat</keyword>
<keyword evidence="5" id="KW-1185">Reference proteome</keyword>
<dbReference type="GO" id="GO:0055046">
    <property type="term" value="P:microgametogenesis"/>
    <property type="evidence" value="ECO:0007669"/>
    <property type="project" value="UniProtKB-ARBA"/>
</dbReference>
<comment type="similarity">
    <text evidence="4">Belongs to the SHOC2 family.</text>
</comment>
<dbReference type="GeneID" id="110755816"/>
<dbReference type="Pfam" id="PF00560">
    <property type="entry name" value="LRR_1"/>
    <property type="match status" value="1"/>
</dbReference>
<sequence length="493" mass="54839">MSPREMDQQYSRDFPILSYILSKLDPKSNPPLPPQLQETLLTQLPHLNHPKVLASMTHLIPTTLSQTLSLLRALGTPPDPSTVVVARAKIAKIQSKLQNSSSSALQESQNYSQVREAAEKELEIYKAVVRLEEMHKTYEEQLRDVEVRLAEAYGSVVVDLEKEKEGEVIKLNEEVVRILKEAESGVAVERVALSGRHLRFLPEAFGKLHGLVSLNLSNNQLQSIPDSIAGLEKLEELHVSSNLLVSLPDSLGLLLNLRILNVSGNKLDALPESIARCSSLVELDASFNNLMCLPTNIGYGLLNLERLSIHLNKIRSLPPSICEMRSLRYLDVHFNELRGLPHAIGRLTTLEVLNLSRNFSDLTELPESIGDLTNLRELDLSNNQIRALPAKFGLLRKLNKLNLDQNPLVIPPMEIVTQGVEAVKEYMAQRWFDIVAEEQQRSMLEASKQTAQTGWLGWGTSLLNNLVSGVSHGVAGNLGGKKDSRDPCLDQQL</sequence>
<keyword evidence="2" id="KW-0677">Repeat</keyword>
<dbReference type="KEGG" id="pavi:110755816"/>
<name>A0A6P5SA94_PRUAV</name>
<evidence type="ECO:0000313" key="5">
    <source>
        <dbReference type="Proteomes" id="UP000515124"/>
    </source>
</evidence>
<dbReference type="AlphaFoldDB" id="A0A6P5SA94"/>
<dbReference type="PANTHER" id="PTHR48051:SF54">
    <property type="entry name" value="LEUCINE-RICH REPEAT-CONTAINING PROTEIN"/>
    <property type="match status" value="1"/>
</dbReference>
<dbReference type="SMART" id="SM00369">
    <property type="entry name" value="LRR_TYP"/>
    <property type="match status" value="7"/>
</dbReference>
<dbReference type="InterPro" id="IPR003591">
    <property type="entry name" value="Leu-rich_rpt_typical-subtyp"/>
</dbReference>
<evidence type="ECO:0000313" key="6">
    <source>
        <dbReference type="RefSeq" id="XP_021812794.1"/>
    </source>
</evidence>
<evidence type="ECO:0000256" key="3">
    <source>
        <dbReference type="ARBA" id="ARBA00023054"/>
    </source>
</evidence>
<gene>
    <name evidence="6" type="primary">LOC110755816</name>
</gene>
<dbReference type="Pfam" id="PF13855">
    <property type="entry name" value="LRR_8"/>
    <property type="match status" value="3"/>
</dbReference>
<evidence type="ECO:0000256" key="1">
    <source>
        <dbReference type="ARBA" id="ARBA00022614"/>
    </source>
</evidence>
<evidence type="ECO:0000256" key="4">
    <source>
        <dbReference type="ARBA" id="ARBA00023786"/>
    </source>
</evidence>
<dbReference type="FunFam" id="3.80.10.10:FF:000746">
    <property type="entry name" value="Plant intracellular Ras-group-related LRR protein 2"/>
    <property type="match status" value="1"/>
</dbReference>
<dbReference type="Gene3D" id="3.80.10.10">
    <property type="entry name" value="Ribonuclease Inhibitor"/>
    <property type="match status" value="2"/>
</dbReference>
<dbReference type="InterPro" id="IPR001611">
    <property type="entry name" value="Leu-rich_rpt"/>
</dbReference>
<dbReference type="PANTHER" id="PTHR48051">
    <property type="match status" value="1"/>
</dbReference>
<dbReference type="PROSITE" id="PS51450">
    <property type="entry name" value="LRR"/>
    <property type="match status" value="3"/>
</dbReference>
<reference evidence="6" key="1">
    <citation type="submission" date="2025-08" db="UniProtKB">
        <authorList>
            <consortium name="RefSeq"/>
        </authorList>
    </citation>
    <scope>IDENTIFICATION</scope>
</reference>
<dbReference type="PRINTS" id="PR00019">
    <property type="entry name" value="LEURICHRPT"/>
</dbReference>
<evidence type="ECO:0000256" key="2">
    <source>
        <dbReference type="ARBA" id="ARBA00022737"/>
    </source>
</evidence>